<proteinExistence type="predicted"/>
<keyword evidence="2" id="KW-1185">Reference proteome</keyword>
<comment type="caution">
    <text evidence="1">The sequence shown here is derived from an EMBL/GenBank/DDBJ whole genome shotgun (WGS) entry which is preliminary data.</text>
</comment>
<protein>
    <submittedName>
        <fullName evidence="1">Uncharacterized protein</fullName>
    </submittedName>
</protein>
<dbReference type="Proteomes" id="UP001239111">
    <property type="component" value="Chromosome 1"/>
</dbReference>
<evidence type="ECO:0000313" key="1">
    <source>
        <dbReference type="EMBL" id="KAJ8685561.1"/>
    </source>
</evidence>
<reference evidence="1" key="1">
    <citation type="submission" date="2023-04" db="EMBL/GenBank/DDBJ databases">
        <title>A chromosome-level genome assembly of the parasitoid wasp Eretmocerus hayati.</title>
        <authorList>
            <person name="Zhong Y."/>
            <person name="Liu S."/>
            <person name="Liu Y."/>
        </authorList>
    </citation>
    <scope>NUCLEOTIDE SEQUENCE</scope>
    <source>
        <strain evidence="1">ZJU_SS_LIU_2023</strain>
    </source>
</reference>
<accession>A0ACC2PRG2</accession>
<dbReference type="EMBL" id="CM056741">
    <property type="protein sequence ID" value="KAJ8685561.1"/>
    <property type="molecule type" value="Genomic_DNA"/>
</dbReference>
<gene>
    <name evidence="1" type="ORF">QAD02_021354</name>
</gene>
<sequence>MKKTKTQNRNQKQNVLKNETKKQKNEGNKNEERSRSRSPVTTRDRKSEGSGGSGKSKKGGVRVRECDKQEYKRGKNYGEEHFAKVVGKDSGKEASRSEEAAEKEADEMESEESELDRGRRINERMSRVREELFGCLFAESSKLDRAECREIISEPAKMEELLNGEKRHSATLEGRFDESRRERLHLRNSLAAQTIIERNMREGLCMSGENKGTQAKQGAETPVQAQAPPPPPPGPVTQGKRTKNRGAPASRPPSAPRYALVLKQADGVSDQGALEKVKKCVLENRSVNVKEEIRQRNVPKMAPDTFRDHVRVVTSVPQRRETRKKGMSDEEVSNVVIEVCVGMRK</sequence>
<name>A0ACC2PRG2_9HYME</name>
<evidence type="ECO:0000313" key="2">
    <source>
        <dbReference type="Proteomes" id="UP001239111"/>
    </source>
</evidence>
<organism evidence="1 2">
    <name type="scientific">Eretmocerus hayati</name>
    <dbReference type="NCBI Taxonomy" id="131215"/>
    <lineage>
        <taxon>Eukaryota</taxon>
        <taxon>Metazoa</taxon>
        <taxon>Ecdysozoa</taxon>
        <taxon>Arthropoda</taxon>
        <taxon>Hexapoda</taxon>
        <taxon>Insecta</taxon>
        <taxon>Pterygota</taxon>
        <taxon>Neoptera</taxon>
        <taxon>Endopterygota</taxon>
        <taxon>Hymenoptera</taxon>
        <taxon>Apocrita</taxon>
        <taxon>Proctotrupomorpha</taxon>
        <taxon>Chalcidoidea</taxon>
        <taxon>Aphelinidae</taxon>
        <taxon>Aphelininae</taxon>
        <taxon>Eretmocerus</taxon>
    </lineage>
</organism>